<dbReference type="SUPFAM" id="SSF53639">
    <property type="entry name" value="AraD/HMP-PK domain-like"/>
    <property type="match status" value="1"/>
</dbReference>
<reference evidence="5 6" key="1">
    <citation type="submission" date="2018-12" db="EMBL/GenBank/DDBJ databases">
        <authorList>
            <person name="Yang Y."/>
        </authorList>
    </citation>
    <scope>NUCLEOTIDE SEQUENCE [LARGE SCALE GENOMIC DNA]</scope>
    <source>
        <strain evidence="5 6">GSF71</strain>
    </source>
</reference>
<dbReference type="GO" id="GO:0046872">
    <property type="term" value="F:metal ion binding"/>
    <property type="evidence" value="ECO:0007669"/>
    <property type="project" value="UniProtKB-KW"/>
</dbReference>
<name>A0A433JDL5_9PROT</name>
<dbReference type="Proteomes" id="UP000280346">
    <property type="component" value="Unassembled WGS sequence"/>
</dbReference>
<evidence type="ECO:0000259" key="4">
    <source>
        <dbReference type="SMART" id="SM01007"/>
    </source>
</evidence>
<feature type="region of interest" description="Disordered" evidence="3">
    <location>
        <begin position="210"/>
        <end position="230"/>
    </location>
</feature>
<dbReference type="InterPro" id="IPR050197">
    <property type="entry name" value="Aldolase_class_II_sugar_metab"/>
</dbReference>
<sequence length="230" mass="25050">MSDFLAERRAVIDACLAMNRLGINQGSSGNLSLRVEDGFLVTPTSLPYDETTPEDIVAMGFDGTYRGARRPSSEWRIHRDILRARPDVEVVLHAHPTFATALAVHGRGIPSFHYMVALAGGDSIRCAPYATFGTQELSDHALAALDGRLACLLANHGMIVLGRTVKAALALAVEVETLARQYLYAQQLGEPVILPPDEIARVAERMRRMKYGQPLDDGDGPEDTARPRSA</sequence>
<dbReference type="InterPro" id="IPR036409">
    <property type="entry name" value="Aldolase_II/adducin_N_sf"/>
</dbReference>
<dbReference type="GO" id="GO:0019323">
    <property type="term" value="P:pentose catabolic process"/>
    <property type="evidence" value="ECO:0007669"/>
    <property type="project" value="TreeGrafter"/>
</dbReference>
<dbReference type="AlphaFoldDB" id="A0A433JDL5"/>
<dbReference type="EMBL" id="RZIJ01000002">
    <property type="protein sequence ID" value="RUQ74983.1"/>
    <property type="molecule type" value="Genomic_DNA"/>
</dbReference>
<dbReference type="Gene3D" id="3.40.225.10">
    <property type="entry name" value="Class II aldolase/adducin N-terminal domain"/>
    <property type="match status" value="1"/>
</dbReference>
<dbReference type="InterPro" id="IPR001303">
    <property type="entry name" value="Aldolase_II/adducin_N"/>
</dbReference>
<evidence type="ECO:0000313" key="6">
    <source>
        <dbReference type="Proteomes" id="UP000280346"/>
    </source>
</evidence>
<protein>
    <submittedName>
        <fullName evidence="5">Class II aldolase</fullName>
    </submittedName>
</protein>
<keyword evidence="1" id="KW-0479">Metal-binding</keyword>
<dbReference type="GO" id="GO:0016832">
    <property type="term" value="F:aldehyde-lyase activity"/>
    <property type="evidence" value="ECO:0007669"/>
    <property type="project" value="TreeGrafter"/>
</dbReference>
<evidence type="ECO:0000256" key="1">
    <source>
        <dbReference type="ARBA" id="ARBA00022723"/>
    </source>
</evidence>
<dbReference type="GO" id="GO:0005829">
    <property type="term" value="C:cytosol"/>
    <property type="evidence" value="ECO:0007669"/>
    <property type="project" value="TreeGrafter"/>
</dbReference>
<evidence type="ECO:0000313" key="5">
    <source>
        <dbReference type="EMBL" id="RUQ74983.1"/>
    </source>
</evidence>
<gene>
    <name evidence="5" type="ORF">EJ913_03705</name>
</gene>
<dbReference type="PANTHER" id="PTHR22789">
    <property type="entry name" value="FUCULOSE PHOSPHATE ALDOLASE"/>
    <property type="match status" value="1"/>
</dbReference>
<comment type="caution">
    <text evidence="5">The sequence shown here is derived from an EMBL/GenBank/DDBJ whole genome shotgun (WGS) entry which is preliminary data.</text>
</comment>
<accession>A0A433JDL5</accession>
<feature type="domain" description="Class II aldolase/adducin N-terminal" evidence="4">
    <location>
        <begin position="9"/>
        <end position="183"/>
    </location>
</feature>
<dbReference type="PANTHER" id="PTHR22789:SF0">
    <property type="entry name" value="3-OXO-TETRONATE 4-PHOSPHATE DECARBOXYLASE-RELATED"/>
    <property type="match status" value="1"/>
</dbReference>
<dbReference type="Pfam" id="PF00596">
    <property type="entry name" value="Aldolase_II"/>
    <property type="match status" value="1"/>
</dbReference>
<keyword evidence="6" id="KW-1185">Reference proteome</keyword>
<dbReference type="OrthoDB" id="5291399at2"/>
<organism evidence="5 6">
    <name type="scientific">Azospirillum doebereinerae</name>
    <dbReference type="NCBI Taxonomy" id="92933"/>
    <lineage>
        <taxon>Bacteria</taxon>
        <taxon>Pseudomonadati</taxon>
        <taxon>Pseudomonadota</taxon>
        <taxon>Alphaproteobacteria</taxon>
        <taxon>Rhodospirillales</taxon>
        <taxon>Azospirillaceae</taxon>
        <taxon>Azospirillum</taxon>
    </lineage>
</organism>
<evidence type="ECO:0000256" key="2">
    <source>
        <dbReference type="ARBA" id="ARBA00023239"/>
    </source>
</evidence>
<dbReference type="RefSeq" id="WP_126994919.1">
    <property type="nucleotide sequence ID" value="NZ_JBNPXW010000002.1"/>
</dbReference>
<evidence type="ECO:0000256" key="3">
    <source>
        <dbReference type="SAM" id="MobiDB-lite"/>
    </source>
</evidence>
<dbReference type="SMART" id="SM01007">
    <property type="entry name" value="Aldolase_II"/>
    <property type="match status" value="1"/>
</dbReference>
<proteinExistence type="predicted"/>
<keyword evidence="2" id="KW-0456">Lyase</keyword>